<name>A0A502HVZ4_9PSED</name>
<comment type="caution">
    <text evidence="1">The sequence shown here is derived from an EMBL/GenBank/DDBJ whole genome shotgun (WGS) entry which is preliminary data.</text>
</comment>
<dbReference type="EMBL" id="RCZE01000006">
    <property type="protein sequence ID" value="TPG77358.1"/>
    <property type="molecule type" value="Genomic_DNA"/>
</dbReference>
<protein>
    <submittedName>
        <fullName evidence="1">Uncharacterized protein</fullName>
    </submittedName>
</protein>
<evidence type="ECO:0000313" key="2">
    <source>
        <dbReference type="Proteomes" id="UP000317933"/>
    </source>
</evidence>
<dbReference type="AlphaFoldDB" id="A0A502HVZ4"/>
<evidence type="ECO:0000313" key="1">
    <source>
        <dbReference type="EMBL" id="TPG77358.1"/>
    </source>
</evidence>
<reference evidence="1 2" key="1">
    <citation type="journal article" date="2019" name="Environ. Microbiol.">
        <title>Species interactions and distinct microbial communities in high Arctic permafrost affected cryosols are associated with the CH4 and CO2 gas fluxes.</title>
        <authorList>
            <person name="Altshuler I."/>
            <person name="Hamel J."/>
            <person name="Turney S."/>
            <person name="Magnuson E."/>
            <person name="Levesque R."/>
            <person name="Greer C."/>
            <person name="Whyte L.G."/>
        </authorList>
    </citation>
    <scope>NUCLEOTIDE SEQUENCE [LARGE SCALE GENOMIC DNA]</scope>
    <source>
        <strain evidence="1 2">E3</strain>
    </source>
</reference>
<dbReference type="Proteomes" id="UP000317933">
    <property type="component" value="Unassembled WGS sequence"/>
</dbReference>
<organism evidence="1 2">
    <name type="scientific">Pseudomonas arsenicoxydans</name>
    <dbReference type="NCBI Taxonomy" id="702115"/>
    <lineage>
        <taxon>Bacteria</taxon>
        <taxon>Pseudomonadati</taxon>
        <taxon>Pseudomonadota</taxon>
        <taxon>Gammaproteobacteria</taxon>
        <taxon>Pseudomonadales</taxon>
        <taxon>Pseudomonadaceae</taxon>
        <taxon>Pseudomonas</taxon>
    </lineage>
</organism>
<accession>A0A502HVZ4</accession>
<dbReference type="RefSeq" id="WP_140668099.1">
    <property type="nucleotide sequence ID" value="NZ_RCZE01000006.1"/>
</dbReference>
<sequence>MSLSPSPEKTKIRVNAALDMIDQAADPLKVRFAVAYAIGYIDALADERLISLDGTELYRQDAYARRQLRLAAFGVILGSDEP</sequence>
<proteinExistence type="predicted"/>
<gene>
    <name evidence="1" type="ORF">EAH78_14265</name>
</gene>